<proteinExistence type="predicted"/>
<evidence type="ECO:0000313" key="1">
    <source>
        <dbReference type="EMBL" id="RED52011.1"/>
    </source>
</evidence>
<dbReference type="EMBL" id="QRDW01000002">
    <property type="protein sequence ID" value="RED52011.1"/>
    <property type="molecule type" value="Genomic_DNA"/>
</dbReference>
<organism evidence="1 2">
    <name type="scientific">Aestuariispira insulae</name>
    <dbReference type="NCBI Taxonomy" id="1461337"/>
    <lineage>
        <taxon>Bacteria</taxon>
        <taxon>Pseudomonadati</taxon>
        <taxon>Pseudomonadota</taxon>
        <taxon>Alphaproteobacteria</taxon>
        <taxon>Rhodospirillales</taxon>
        <taxon>Kiloniellaceae</taxon>
        <taxon>Aestuariispira</taxon>
    </lineage>
</organism>
<protein>
    <recommendedName>
        <fullName evidence="3">Lipoprotein</fullName>
    </recommendedName>
</protein>
<dbReference type="Proteomes" id="UP000256845">
    <property type="component" value="Unassembled WGS sequence"/>
</dbReference>
<dbReference type="RefSeq" id="WP_115935576.1">
    <property type="nucleotide sequence ID" value="NZ_QRDW01000002.1"/>
</dbReference>
<gene>
    <name evidence="1" type="ORF">DFP90_10227</name>
</gene>
<reference evidence="1 2" key="1">
    <citation type="submission" date="2018-07" db="EMBL/GenBank/DDBJ databases">
        <title>Genomic Encyclopedia of Type Strains, Phase III (KMG-III): the genomes of soil and plant-associated and newly described type strains.</title>
        <authorList>
            <person name="Whitman W."/>
        </authorList>
    </citation>
    <scope>NUCLEOTIDE SEQUENCE [LARGE SCALE GENOMIC DNA]</scope>
    <source>
        <strain evidence="1 2">CECT 8488</strain>
    </source>
</reference>
<dbReference type="PROSITE" id="PS51257">
    <property type="entry name" value="PROKAR_LIPOPROTEIN"/>
    <property type="match status" value="1"/>
</dbReference>
<name>A0A3D9HRQ7_9PROT</name>
<accession>A0A3D9HRQ7</accession>
<comment type="caution">
    <text evidence="1">The sequence shown here is derived from an EMBL/GenBank/DDBJ whole genome shotgun (WGS) entry which is preliminary data.</text>
</comment>
<evidence type="ECO:0000313" key="2">
    <source>
        <dbReference type="Proteomes" id="UP000256845"/>
    </source>
</evidence>
<keyword evidence="2" id="KW-1185">Reference proteome</keyword>
<evidence type="ECO:0008006" key="3">
    <source>
        <dbReference type="Google" id="ProtNLM"/>
    </source>
</evidence>
<dbReference type="AlphaFoldDB" id="A0A3D9HRQ7"/>
<sequence>MKTITTLFFLLLGLSACQSQNKSVTQTGLVHRAVEEVCLPYLNGDADDPVWFSELAGKFVQDDLALTGSEKNADEFRSADFAQEGDGFFIMSNRDLDTNCAMESHRMDPNFKSVMINSFNLDFIRRCDSSPFFQSGNHPDMIFVLEDTDKQGVAILPTDGRPAREYANYICEAF</sequence>